<name>A0A2N9K9I0_9LACO</name>
<dbReference type="Proteomes" id="UP000239237">
    <property type="component" value="Unassembled WGS sequence"/>
</dbReference>
<keyword evidence="1" id="KW-0677">Repeat</keyword>
<accession>A0A2N9K9I0</accession>
<dbReference type="InterPro" id="IPR009459">
    <property type="entry name" value="MucBP_dom"/>
</dbReference>
<dbReference type="KEGG" id="lsu:A6B45_02770"/>
<proteinExistence type="predicted"/>
<reference evidence="3 6" key="1">
    <citation type="submission" date="2018-02" db="EMBL/GenBank/DDBJ databases">
        <authorList>
            <person name="Rodrigo-Torres L."/>
            <person name="Arahal R. D."/>
            <person name="Lucena T."/>
        </authorList>
    </citation>
    <scope>NUCLEOTIDE SEQUENCE [LARGE SCALE GENOMIC DNA]</scope>
    <source>
        <strain evidence="3 6">CECT 8486</strain>
    </source>
</reference>
<sequence length="230" mass="26176">MANTSPVWVYYKNIATGDELHEPTRLDGEAGAPYEIAILDIDNYQYIDNSGSLAGLFGSLPQSLELYYRPQVWQAVHRINMFIETVTSVQVFLEPDNLSNVTTNLNPNTFWATQLRAISGNGQFWYQIGDYHWIRYDATQMKLSDTAPEVENINYFNDAEKSKSNQPNAVVNFLPDRSIEVYAEPYGLPIGSVSDSDFVAITEEVHDDNNIVWYKIATKGWINSIYINKL</sequence>
<evidence type="ECO:0000256" key="1">
    <source>
        <dbReference type="ARBA" id="ARBA00022737"/>
    </source>
</evidence>
<feature type="domain" description="MucBP" evidence="2">
    <location>
        <begin position="6"/>
        <end position="69"/>
    </location>
</feature>
<dbReference type="RefSeq" id="WP_072613249.1">
    <property type="nucleotide sequence ID" value="NZ_AP017935.1"/>
</dbReference>
<evidence type="ECO:0000313" key="3">
    <source>
        <dbReference type="EMBL" id="SPD91963.1"/>
    </source>
</evidence>
<reference evidence="4 5" key="2">
    <citation type="submission" date="2018-02" db="EMBL/GenBank/DDBJ databases">
        <authorList>
            <person name="Cohen D.B."/>
            <person name="Kent A.D."/>
        </authorList>
    </citation>
    <scope>NUCLEOTIDE SEQUENCE [LARGE SCALE GENOMIC DNA]</scope>
    <source>
        <strain evidence="4 5">CECT 9216</strain>
    </source>
</reference>
<organism evidence="4 5">
    <name type="scientific">Leuconostoc suionicum</name>
    <dbReference type="NCBI Taxonomy" id="1511761"/>
    <lineage>
        <taxon>Bacteria</taxon>
        <taxon>Bacillati</taxon>
        <taxon>Bacillota</taxon>
        <taxon>Bacilli</taxon>
        <taxon>Lactobacillales</taxon>
        <taxon>Lactobacillaceae</taxon>
        <taxon>Leuconostoc</taxon>
    </lineage>
</organism>
<dbReference type="Pfam" id="PF06458">
    <property type="entry name" value="MucBP"/>
    <property type="match status" value="1"/>
</dbReference>
<evidence type="ECO:0000313" key="6">
    <source>
        <dbReference type="Proteomes" id="UP000239237"/>
    </source>
</evidence>
<dbReference type="AlphaFoldDB" id="A0A2N9K9I0"/>
<protein>
    <recommendedName>
        <fullName evidence="2">MucBP domain-containing protein</fullName>
    </recommendedName>
</protein>
<dbReference type="Proteomes" id="UP000237923">
    <property type="component" value="Unassembled WGS sequence"/>
</dbReference>
<dbReference type="Gene3D" id="3.10.20.320">
    <property type="entry name" value="Putative peptidoglycan bound protein (lpxtg motif)"/>
    <property type="match status" value="1"/>
</dbReference>
<evidence type="ECO:0000259" key="2">
    <source>
        <dbReference type="Pfam" id="PF06458"/>
    </source>
</evidence>
<keyword evidence="6" id="KW-1185">Reference proteome</keyword>
<dbReference type="EMBL" id="OKQU01000001">
    <property type="protein sequence ID" value="SPE07242.1"/>
    <property type="molecule type" value="Genomic_DNA"/>
</dbReference>
<dbReference type="EMBL" id="OKQR01000001">
    <property type="protein sequence ID" value="SPD91963.1"/>
    <property type="molecule type" value="Genomic_DNA"/>
</dbReference>
<dbReference type="GeneID" id="99673697"/>
<gene>
    <name evidence="3" type="ORF">LES8486_00959</name>
    <name evidence="4" type="ORF">LES9216_01106</name>
</gene>
<evidence type="ECO:0000313" key="4">
    <source>
        <dbReference type="EMBL" id="SPE07242.1"/>
    </source>
</evidence>
<evidence type="ECO:0000313" key="5">
    <source>
        <dbReference type="Proteomes" id="UP000237923"/>
    </source>
</evidence>